<sequence length="279" mass="30516">MECDLSDIFAKYEALVADVDTVFERVHEQYSDCVKCSVGCSDCCHALFDLSLIEAMYLNVKFNEKYSGQERSDILDRADSADRATYKIKRQAFKASRDGAVASEIVDLVSHARVRCSLLNGKDACDLYEFRPITCRLYGIPTAIGGRAHTCAKSGFEGGKQYPTVKIDKIQDRLMELSRELAGRLNSHFDQLSEMLVPVSMALMNKYDDEYLGIDKEKKPAAPLAAPVEEPAAPAPGKTAEKELSKTSCDTCGEAPGSSACSSCSGAQVWEFGAASEKK</sequence>
<dbReference type="Pfam" id="PF03692">
    <property type="entry name" value="CxxCxxCC"/>
    <property type="match status" value="1"/>
</dbReference>
<keyword evidence="3" id="KW-1185">Reference proteome</keyword>
<accession>A0A1T4WIS8</accession>
<evidence type="ECO:0000313" key="3">
    <source>
        <dbReference type="Proteomes" id="UP000189733"/>
    </source>
</evidence>
<feature type="region of interest" description="Disordered" evidence="1">
    <location>
        <begin position="222"/>
        <end position="249"/>
    </location>
</feature>
<dbReference type="EMBL" id="FUYA01000008">
    <property type="protein sequence ID" value="SKA77230.1"/>
    <property type="molecule type" value="Genomic_DNA"/>
</dbReference>
<proteinExistence type="predicted"/>
<evidence type="ECO:0000256" key="1">
    <source>
        <dbReference type="SAM" id="MobiDB-lite"/>
    </source>
</evidence>
<dbReference type="RefSeq" id="WP_078685596.1">
    <property type="nucleotide sequence ID" value="NZ_FUYA01000008.1"/>
</dbReference>
<name>A0A1T4WIS8_9BACT</name>
<gene>
    <name evidence="2" type="ORF">SAMN02745702_02311</name>
</gene>
<dbReference type="AlphaFoldDB" id="A0A1T4WIS8"/>
<organism evidence="2 3">
    <name type="scientific">Desulfobaculum bizertense DSM 18034</name>
    <dbReference type="NCBI Taxonomy" id="1121442"/>
    <lineage>
        <taxon>Bacteria</taxon>
        <taxon>Pseudomonadati</taxon>
        <taxon>Thermodesulfobacteriota</taxon>
        <taxon>Desulfovibrionia</taxon>
        <taxon>Desulfovibrionales</taxon>
        <taxon>Desulfovibrionaceae</taxon>
        <taxon>Desulfobaculum</taxon>
    </lineage>
</organism>
<dbReference type="InterPro" id="IPR005358">
    <property type="entry name" value="Puta_zinc/iron-chelating_dom"/>
</dbReference>
<evidence type="ECO:0000313" key="2">
    <source>
        <dbReference type="EMBL" id="SKA77230.1"/>
    </source>
</evidence>
<protein>
    <submittedName>
        <fullName evidence="2">Putative zinc-or iron-chelating domain-containing protein</fullName>
    </submittedName>
</protein>
<reference evidence="2 3" key="1">
    <citation type="submission" date="2017-02" db="EMBL/GenBank/DDBJ databases">
        <authorList>
            <person name="Peterson S.W."/>
        </authorList>
    </citation>
    <scope>NUCLEOTIDE SEQUENCE [LARGE SCALE GENOMIC DNA]</scope>
    <source>
        <strain evidence="2 3">DSM 18034</strain>
    </source>
</reference>
<dbReference type="STRING" id="1121442.SAMN02745702_02311"/>
<dbReference type="OrthoDB" id="9810361at2"/>
<dbReference type="Proteomes" id="UP000189733">
    <property type="component" value="Unassembled WGS sequence"/>
</dbReference>
<feature type="compositionally biased region" description="Low complexity" evidence="1">
    <location>
        <begin position="222"/>
        <end position="236"/>
    </location>
</feature>